<name>A0A0F9GTE7_9ZZZZ</name>
<gene>
    <name evidence="2" type="ORF">LCGC14_1787800</name>
</gene>
<sequence>MANFNLGIDFEKLMAGVPTPTMGGGQIPNIGFPGLAGSQSVPTEKLGFFQNFQKNPELIAMVLDQLGGMISGQGPGLGTSLAKSSIANKAQQQQMGKLTPADQAGDTSTQDVAVPGGVKRTITSFIPSGTLGGALATHPLKPR</sequence>
<evidence type="ECO:0000313" key="2">
    <source>
        <dbReference type="EMBL" id="KKM02100.1"/>
    </source>
</evidence>
<comment type="caution">
    <text evidence="2">The sequence shown here is derived from an EMBL/GenBank/DDBJ whole genome shotgun (WGS) entry which is preliminary data.</text>
</comment>
<dbReference type="AlphaFoldDB" id="A0A0F9GTE7"/>
<organism evidence="2">
    <name type="scientific">marine sediment metagenome</name>
    <dbReference type="NCBI Taxonomy" id="412755"/>
    <lineage>
        <taxon>unclassified sequences</taxon>
        <taxon>metagenomes</taxon>
        <taxon>ecological metagenomes</taxon>
    </lineage>
</organism>
<evidence type="ECO:0000256" key="1">
    <source>
        <dbReference type="SAM" id="MobiDB-lite"/>
    </source>
</evidence>
<protein>
    <submittedName>
        <fullName evidence="2">Uncharacterized protein</fullName>
    </submittedName>
</protein>
<accession>A0A0F9GTE7</accession>
<feature type="region of interest" description="Disordered" evidence="1">
    <location>
        <begin position="91"/>
        <end position="113"/>
    </location>
</feature>
<reference evidence="2" key="1">
    <citation type="journal article" date="2015" name="Nature">
        <title>Complex archaea that bridge the gap between prokaryotes and eukaryotes.</title>
        <authorList>
            <person name="Spang A."/>
            <person name="Saw J.H."/>
            <person name="Jorgensen S.L."/>
            <person name="Zaremba-Niedzwiedzka K."/>
            <person name="Martijn J."/>
            <person name="Lind A.E."/>
            <person name="van Eijk R."/>
            <person name="Schleper C."/>
            <person name="Guy L."/>
            <person name="Ettema T.J."/>
        </authorList>
    </citation>
    <scope>NUCLEOTIDE SEQUENCE</scope>
</reference>
<dbReference type="EMBL" id="LAZR01017025">
    <property type="protein sequence ID" value="KKM02100.1"/>
    <property type="molecule type" value="Genomic_DNA"/>
</dbReference>
<proteinExistence type="predicted"/>